<dbReference type="EMBL" id="JAUIZM010000002">
    <property type="protein sequence ID" value="KAK1399699.1"/>
    <property type="molecule type" value="Genomic_DNA"/>
</dbReference>
<dbReference type="CDD" id="cd06222">
    <property type="entry name" value="RNase_H_like"/>
    <property type="match status" value="1"/>
</dbReference>
<dbReference type="Gene3D" id="3.30.420.10">
    <property type="entry name" value="Ribonuclease H-like superfamily/Ribonuclease H"/>
    <property type="match status" value="1"/>
</dbReference>
<dbReference type="InterPro" id="IPR052929">
    <property type="entry name" value="RNase_H-like_EbsB-rel"/>
</dbReference>
<protein>
    <recommendedName>
        <fullName evidence="1">RNase H type-1 domain-containing protein</fullName>
    </recommendedName>
</protein>
<name>A0AAD8J8Z2_9APIA</name>
<feature type="domain" description="RNase H type-1" evidence="1">
    <location>
        <begin position="46"/>
        <end position="141"/>
    </location>
</feature>
<proteinExistence type="predicted"/>
<dbReference type="InterPro" id="IPR002156">
    <property type="entry name" value="RNaseH_domain"/>
</dbReference>
<dbReference type="SUPFAM" id="SSF53098">
    <property type="entry name" value="Ribonuclease H-like"/>
    <property type="match status" value="1"/>
</dbReference>
<reference evidence="2" key="1">
    <citation type="submission" date="2023-02" db="EMBL/GenBank/DDBJ databases">
        <title>Genome of toxic invasive species Heracleum sosnowskyi carries increased number of genes despite the absence of recent whole-genome duplications.</title>
        <authorList>
            <person name="Schelkunov M."/>
            <person name="Shtratnikova V."/>
            <person name="Makarenko M."/>
            <person name="Klepikova A."/>
            <person name="Omelchenko D."/>
            <person name="Novikova G."/>
            <person name="Obukhova E."/>
            <person name="Bogdanov V."/>
            <person name="Penin A."/>
            <person name="Logacheva M."/>
        </authorList>
    </citation>
    <scope>NUCLEOTIDE SEQUENCE</scope>
    <source>
        <strain evidence="2">Hsosn_3</strain>
        <tissue evidence="2">Leaf</tissue>
    </source>
</reference>
<dbReference type="GO" id="GO:0003676">
    <property type="term" value="F:nucleic acid binding"/>
    <property type="evidence" value="ECO:0007669"/>
    <property type="project" value="InterPro"/>
</dbReference>
<evidence type="ECO:0000259" key="1">
    <source>
        <dbReference type="Pfam" id="PF13456"/>
    </source>
</evidence>
<dbReference type="Pfam" id="PF13456">
    <property type="entry name" value="RVT_3"/>
    <property type="match status" value="1"/>
</dbReference>
<dbReference type="AlphaFoldDB" id="A0AAD8J8Z2"/>
<accession>A0AAD8J8Z2</accession>
<dbReference type="PANTHER" id="PTHR47074:SF11">
    <property type="entry name" value="REVERSE TRANSCRIPTASE-LIKE PROTEIN"/>
    <property type="match status" value="1"/>
</dbReference>
<dbReference type="PANTHER" id="PTHR47074">
    <property type="entry name" value="BNAC02G40300D PROTEIN"/>
    <property type="match status" value="1"/>
</dbReference>
<comment type="caution">
    <text evidence="2">The sequence shown here is derived from an EMBL/GenBank/DDBJ whole genome shotgun (WGS) entry which is preliminary data.</text>
</comment>
<evidence type="ECO:0000313" key="2">
    <source>
        <dbReference type="EMBL" id="KAK1399699.1"/>
    </source>
</evidence>
<organism evidence="2 3">
    <name type="scientific">Heracleum sosnowskyi</name>
    <dbReference type="NCBI Taxonomy" id="360622"/>
    <lineage>
        <taxon>Eukaryota</taxon>
        <taxon>Viridiplantae</taxon>
        <taxon>Streptophyta</taxon>
        <taxon>Embryophyta</taxon>
        <taxon>Tracheophyta</taxon>
        <taxon>Spermatophyta</taxon>
        <taxon>Magnoliopsida</taxon>
        <taxon>eudicotyledons</taxon>
        <taxon>Gunneridae</taxon>
        <taxon>Pentapetalae</taxon>
        <taxon>asterids</taxon>
        <taxon>campanulids</taxon>
        <taxon>Apiales</taxon>
        <taxon>Apiaceae</taxon>
        <taxon>Apioideae</taxon>
        <taxon>apioid superclade</taxon>
        <taxon>Tordylieae</taxon>
        <taxon>Tordyliinae</taxon>
        <taxon>Heracleum</taxon>
    </lineage>
</organism>
<sequence>MCGSQLLALCGLIHKYYKALVNGSRTITQGDKIKWKPPPNDDIKINTNASFQEDSRTGGNRVVARDHDGQVVDSMSTFIPYALSAVALKLLAIKEGLLLATNNGCQHFILETDCVNANTIIKRFLSICSDVDVILWKISSLKFVCGSDK</sequence>
<reference evidence="2" key="2">
    <citation type="submission" date="2023-05" db="EMBL/GenBank/DDBJ databases">
        <authorList>
            <person name="Schelkunov M.I."/>
        </authorList>
    </citation>
    <scope>NUCLEOTIDE SEQUENCE</scope>
    <source>
        <strain evidence="2">Hsosn_3</strain>
        <tissue evidence="2">Leaf</tissue>
    </source>
</reference>
<dbReference type="Proteomes" id="UP001237642">
    <property type="component" value="Unassembled WGS sequence"/>
</dbReference>
<gene>
    <name evidence="2" type="ORF">POM88_009562</name>
</gene>
<dbReference type="GO" id="GO:0004523">
    <property type="term" value="F:RNA-DNA hybrid ribonuclease activity"/>
    <property type="evidence" value="ECO:0007669"/>
    <property type="project" value="InterPro"/>
</dbReference>
<evidence type="ECO:0000313" key="3">
    <source>
        <dbReference type="Proteomes" id="UP001237642"/>
    </source>
</evidence>
<dbReference type="InterPro" id="IPR036397">
    <property type="entry name" value="RNaseH_sf"/>
</dbReference>
<keyword evidence="3" id="KW-1185">Reference proteome</keyword>
<dbReference type="InterPro" id="IPR044730">
    <property type="entry name" value="RNase_H-like_dom_plant"/>
</dbReference>
<dbReference type="InterPro" id="IPR012337">
    <property type="entry name" value="RNaseH-like_sf"/>
</dbReference>